<keyword evidence="5 10" id="KW-0862">Zinc</keyword>
<evidence type="ECO:0000256" key="1">
    <source>
        <dbReference type="ARBA" id="ARBA00004123"/>
    </source>
</evidence>
<dbReference type="Gene3D" id="3.30.1600.10">
    <property type="entry name" value="SIR2/SIRT2 'Small Domain"/>
    <property type="match status" value="1"/>
</dbReference>
<dbReference type="InterPro" id="IPR026590">
    <property type="entry name" value="Ssirtuin_cat_dom"/>
</dbReference>
<dbReference type="InterPro" id="IPR026591">
    <property type="entry name" value="Sirtuin_cat_small_dom_sf"/>
</dbReference>
<accession>A0A8C1LVG9</accession>
<evidence type="ECO:0000256" key="12">
    <source>
        <dbReference type="PIRSR" id="PIRSR037938-2"/>
    </source>
</evidence>
<comment type="cofactor">
    <cofactor evidence="13">
        <name>Zn(2+)</name>
        <dbReference type="ChEBI" id="CHEBI:29105"/>
    </cofactor>
    <text evidence="13">Binds 1 zinc ion per subunit.</text>
</comment>
<dbReference type="GO" id="GO:0005634">
    <property type="term" value="C:nucleus"/>
    <property type="evidence" value="ECO:0007669"/>
    <property type="project" value="UniProtKB-SubCell"/>
</dbReference>
<sequence>CPVEVSKRAEEEADTPDLEGQSDDSSNEGDASGDTEMDFLRGLFSRTLGLSSGEKVLDELTLDGVARYILSGKCKNIICMVGAGISTSAGIPDFRSPGTGLYANLQKFNLPYPEAIFQIDYFKKHPEPFFALARELYPGQFKPTVCHYFMRMLKDKGLLTRCYSQNIDTLERVAGLEGEDLIEAHGTFHTSHCVSFLCRKEYSMDWMKINYSHLPFVDVFLLFFFFFLDIVFFGENLPARFFTTMKMDFPRCDLLIIMGTSLQVQPFASLVNRVSNSCPRLLINMEKTGQSEFGMGLFGFGGGMDFDSDKAYRDVAHLSSCDDGCMALAELLGWKAELEEMVKREHALIDSKDAKKKDKEATPSSRSTGAEAGNSDKTE</sequence>
<feature type="region of interest" description="Disordered" evidence="15">
    <location>
        <begin position="1"/>
        <end position="32"/>
    </location>
</feature>
<feature type="transmembrane region" description="Helical" evidence="16">
    <location>
        <begin position="214"/>
        <end position="234"/>
    </location>
</feature>
<dbReference type="AlphaFoldDB" id="A0A8C1LVG9"/>
<reference evidence="18" key="1">
    <citation type="submission" date="2025-05" db="UniProtKB">
        <authorList>
            <consortium name="Ensembl"/>
        </authorList>
    </citation>
    <scope>IDENTIFICATION</scope>
</reference>
<evidence type="ECO:0000256" key="3">
    <source>
        <dbReference type="ARBA" id="ARBA00022679"/>
    </source>
</evidence>
<evidence type="ECO:0000256" key="15">
    <source>
        <dbReference type="SAM" id="MobiDB-lite"/>
    </source>
</evidence>
<name>A0A8C1LVG9_CYPCA</name>
<feature type="binding site" evidence="13">
    <location>
        <position position="198"/>
    </location>
    <ligand>
        <name>Zn(2+)</name>
        <dbReference type="ChEBI" id="CHEBI:29105"/>
    </ligand>
</feature>
<keyword evidence="7" id="KW-0539">Nucleus</keyword>
<evidence type="ECO:0000313" key="18">
    <source>
        <dbReference type="Ensembl" id="ENSCCRP00010067476.1"/>
    </source>
</evidence>
<feature type="active site" description="Proton acceptor" evidence="11">
    <location>
        <position position="185"/>
    </location>
</feature>
<organism evidence="18 19">
    <name type="scientific">Cyprinus carpio</name>
    <name type="common">Common carp</name>
    <dbReference type="NCBI Taxonomy" id="7962"/>
    <lineage>
        <taxon>Eukaryota</taxon>
        <taxon>Metazoa</taxon>
        <taxon>Chordata</taxon>
        <taxon>Craniata</taxon>
        <taxon>Vertebrata</taxon>
        <taxon>Euteleostomi</taxon>
        <taxon>Actinopterygii</taxon>
        <taxon>Neopterygii</taxon>
        <taxon>Teleostei</taxon>
        <taxon>Ostariophysi</taxon>
        <taxon>Cypriniformes</taxon>
        <taxon>Cyprinidae</taxon>
        <taxon>Cyprininae</taxon>
        <taxon>Cyprinus</taxon>
    </lineage>
</organism>
<feature type="binding site" evidence="13">
    <location>
        <position position="193"/>
    </location>
    <ligand>
        <name>Zn(2+)</name>
        <dbReference type="ChEBI" id="CHEBI:29105"/>
    </ligand>
</feature>
<comment type="subcellular location">
    <subcellularLocation>
        <location evidence="1">Nucleus</location>
    </subcellularLocation>
</comment>
<evidence type="ECO:0000256" key="2">
    <source>
        <dbReference type="ARBA" id="ARBA00006924"/>
    </source>
</evidence>
<dbReference type="PANTHER" id="PTHR11085:SF6">
    <property type="entry name" value="NAD-DEPENDENT PROTEIN DEACETYLASE SIRTUIN-2"/>
    <property type="match status" value="1"/>
</dbReference>
<dbReference type="InterPro" id="IPR003000">
    <property type="entry name" value="Sirtuin"/>
</dbReference>
<accession>A0A8C1BN90</accession>
<feature type="binding site" evidence="12">
    <location>
        <begin position="284"/>
        <end position="286"/>
    </location>
    <ligand>
        <name>NAD(+)</name>
        <dbReference type="ChEBI" id="CHEBI:57540"/>
    </ligand>
</feature>
<keyword evidence="6 10" id="KW-0520">NAD</keyword>
<evidence type="ECO:0000313" key="19">
    <source>
        <dbReference type="Proteomes" id="UP000694427"/>
    </source>
</evidence>
<evidence type="ECO:0000256" key="6">
    <source>
        <dbReference type="ARBA" id="ARBA00023027"/>
    </source>
</evidence>
<dbReference type="Ensembl" id="ENSCCRT00010074529.1">
    <property type="protein sequence ID" value="ENSCCRP00010067476.1"/>
    <property type="gene ID" value="ENSCCRG00010028655.1"/>
</dbReference>
<feature type="binding site" evidence="12">
    <location>
        <begin position="260"/>
        <end position="261"/>
    </location>
    <ligand>
        <name>NAD(+)</name>
        <dbReference type="ChEBI" id="CHEBI:57540"/>
    </ligand>
</feature>
<evidence type="ECO:0000256" key="14">
    <source>
        <dbReference type="PROSITE-ProRule" id="PRU00236"/>
    </source>
</evidence>
<keyword evidence="4 10" id="KW-0479">Metal-binding</keyword>
<dbReference type="Proteomes" id="UP000694427">
    <property type="component" value="Unplaced"/>
</dbReference>
<feature type="compositionally biased region" description="Basic and acidic residues" evidence="15">
    <location>
        <begin position="349"/>
        <end position="361"/>
    </location>
</feature>
<feature type="domain" description="Deacetylase sirtuin-type" evidence="17">
    <location>
        <begin position="55"/>
        <end position="335"/>
    </location>
</feature>
<dbReference type="PIRSF" id="PIRSF037938">
    <property type="entry name" value="SIR2_euk"/>
    <property type="match status" value="1"/>
</dbReference>
<proteinExistence type="inferred from homology"/>
<comment type="catalytic activity">
    <reaction evidence="8">
        <text>N(6)-hexadecanoyl-L-lysyl-[protein] + NAD(+) + H2O = 2''-O-hexadecanoyl-ADP-D-ribose + nicotinamide + L-lysyl-[protein]</text>
        <dbReference type="Rhea" id="RHEA:70563"/>
        <dbReference type="Rhea" id="RHEA-COMP:9752"/>
        <dbReference type="Rhea" id="RHEA-COMP:14175"/>
        <dbReference type="ChEBI" id="CHEBI:15377"/>
        <dbReference type="ChEBI" id="CHEBI:17154"/>
        <dbReference type="ChEBI" id="CHEBI:29969"/>
        <dbReference type="ChEBI" id="CHEBI:57540"/>
        <dbReference type="ChEBI" id="CHEBI:138936"/>
        <dbReference type="ChEBI" id="CHEBI:189673"/>
    </reaction>
    <physiologicalReaction direction="left-to-right" evidence="8">
        <dbReference type="Rhea" id="RHEA:70564"/>
    </physiologicalReaction>
</comment>
<dbReference type="SUPFAM" id="SSF52467">
    <property type="entry name" value="DHS-like NAD/FAD-binding domain"/>
    <property type="match status" value="1"/>
</dbReference>
<dbReference type="GO" id="GO:0008270">
    <property type="term" value="F:zinc ion binding"/>
    <property type="evidence" value="ECO:0007669"/>
    <property type="project" value="UniProtKB-UniRule"/>
</dbReference>
<keyword evidence="16" id="KW-0472">Membrane</keyword>
<keyword evidence="3 10" id="KW-0808">Transferase</keyword>
<dbReference type="EC" id="2.3.1.286" evidence="10"/>
<feature type="binding site" evidence="12">
    <location>
        <begin position="165"/>
        <end position="168"/>
    </location>
    <ligand>
        <name>NAD(+)</name>
        <dbReference type="ChEBI" id="CHEBI:57540"/>
    </ligand>
</feature>
<comment type="similarity">
    <text evidence="2 10">Belongs to the sirtuin family. Class I subfamily.</text>
</comment>
<dbReference type="PROSITE" id="PS50305">
    <property type="entry name" value="SIRTUIN"/>
    <property type="match status" value="1"/>
</dbReference>
<feature type="binding site" evidence="12">
    <location>
        <begin position="93"/>
        <end position="95"/>
    </location>
    <ligand>
        <name>NAD(+)</name>
        <dbReference type="ChEBI" id="CHEBI:57540"/>
    </ligand>
</feature>
<dbReference type="Gene3D" id="3.40.50.1220">
    <property type="entry name" value="TPP-binding domain"/>
    <property type="match status" value="1"/>
</dbReference>
<evidence type="ECO:0000256" key="9">
    <source>
        <dbReference type="ARBA" id="ARBA00048905"/>
    </source>
</evidence>
<dbReference type="GO" id="GO:0017136">
    <property type="term" value="F:histone deacetylase activity, NAD-dependent"/>
    <property type="evidence" value="ECO:0007669"/>
    <property type="project" value="InterPro"/>
</dbReference>
<comment type="catalytic activity">
    <reaction evidence="10">
        <text>N(6)-acetyl-L-lysyl-[protein] + NAD(+) + H2O = 2''-O-acetyl-ADP-D-ribose + nicotinamide + L-lysyl-[protein]</text>
        <dbReference type="Rhea" id="RHEA:43636"/>
        <dbReference type="Rhea" id="RHEA-COMP:9752"/>
        <dbReference type="Rhea" id="RHEA-COMP:10731"/>
        <dbReference type="ChEBI" id="CHEBI:15377"/>
        <dbReference type="ChEBI" id="CHEBI:17154"/>
        <dbReference type="ChEBI" id="CHEBI:29969"/>
        <dbReference type="ChEBI" id="CHEBI:57540"/>
        <dbReference type="ChEBI" id="CHEBI:61930"/>
        <dbReference type="ChEBI" id="CHEBI:83767"/>
        <dbReference type="EC" id="2.3.1.286"/>
    </reaction>
</comment>
<feature type="compositionally biased region" description="Basic and acidic residues" evidence="15">
    <location>
        <begin position="1"/>
        <end position="10"/>
    </location>
</feature>
<keyword evidence="19" id="KW-1185">Reference proteome</keyword>
<evidence type="ECO:0000259" key="17">
    <source>
        <dbReference type="PROSITE" id="PS50305"/>
    </source>
</evidence>
<evidence type="ECO:0000256" key="8">
    <source>
        <dbReference type="ARBA" id="ARBA00048378"/>
    </source>
</evidence>
<feature type="region of interest" description="Disordered" evidence="15">
    <location>
        <begin position="349"/>
        <end position="379"/>
    </location>
</feature>
<dbReference type="CDD" id="cd01408">
    <property type="entry name" value="SIRT1"/>
    <property type="match status" value="1"/>
</dbReference>
<evidence type="ECO:0000256" key="11">
    <source>
        <dbReference type="PIRSR" id="PIRSR037938-1"/>
    </source>
</evidence>
<dbReference type="Pfam" id="PF02146">
    <property type="entry name" value="SIR2"/>
    <property type="match status" value="1"/>
</dbReference>
<feature type="compositionally biased region" description="Acidic residues" evidence="15">
    <location>
        <begin position="11"/>
        <end position="32"/>
    </location>
</feature>
<comment type="function">
    <text evidence="10">NAD-dependent protein deacetylase.</text>
</comment>
<evidence type="ECO:0000256" key="5">
    <source>
        <dbReference type="ARBA" id="ARBA00022833"/>
    </source>
</evidence>
<feature type="binding site" evidence="12">
    <location>
        <position position="321"/>
    </location>
    <ligand>
        <name>NAD(+)</name>
        <dbReference type="ChEBI" id="CHEBI:57540"/>
    </ligand>
</feature>
<dbReference type="PANTHER" id="PTHR11085">
    <property type="entry name" value="NAD-DEPENDENT PROTEIN DEACYLASE SIRTUIN-5, MITOCHONDRIAL-RELATED"/>
    <property type="match status" value="1"/>
</dbReference>
<dbReference type="GO" id="GO:0050793">
    <property type="term" value="P:regulation of developmental process"/>
    <property type="evidence" value="ECO:0007669"/>
    <property type="project" value="UniProtKB-ARBA"/>
</dbReference>
<dbReference type="InterPro" id="IPR017328">
    <property type="entry name" value="Sirtuin_class_I"/>
</dbReference>
<dbReference type="GO" id="GO:0070403">
    <property type="term" value="F:NAD+ binding"/>
    <property type="evidence" value="ECO:0007669"/>
    <property type="project" value="UniProtKB-UniRule"/>
</dbReference>
<protein>
    <recommendedName>
        <fullName evidence="10">NAD-dependent protein deacetylase</fullName>
        <ecNumber evidence="10">2.3.1.286</ecNumber>
    </recommendedName>
</protein>
<dbReference type="Proteomes" id="UP000694700">
    <property type="component" value="Unplaced"/>
</dbReference>
<evidence type="ECO:0000256" key="16">
    <source>
        <dbReference type="SAM" id="Phobius"/>
    </source>
</evidence>
<evidence type="ECO:0000256" key="13">
    <source>
        <dbReference type="PIRSR" id="PIRSR037938-3"/>
    </source>
</evidence>
<comment type="caution">
    <text evidence="14">Lacks conserved residue(s) required for the propagation of feature annotation.</text>
</comment>
<feature type="binding site" evidence="12">
    <location>
        <begin position="83"/>
        <end position="87"/>
    </location>
    <ligand>
        <name>NAD(+)</name>
        <dbReference type="ChEBI" id="CHEBI:57540"/>
    </ligand>
</feature>
<gene>
    <name evidence="18" type="primary">sirt2</name>
</gene>
<dbReference type="FunFam" id="3.30.1600.10:FF:000013">
    <property type="entry name" value="NAD-dependent protein deacetylase sirtuin-1"/>
    <property type="match status" value="1"/>
</dbReference>
<dbReference type="Ensembl" id="ENSCCRT00015067614.1">
    <property type="protein sequence ID" value="ENSCCRP00015065455.1"/>
    <property type="gene ID" value="ENSCCRG00015026427.1"/>
</dbReference>
<comment type="catalytic activity">
    <reaction evidence="9">
        <text>N(6)-tetradecanoyl-L-lysyl-[protein] + NAD(+) + H2O = 2''-O-tetradecanoyl-ADP-D-ribose + nicotinamide + L-lysyl-[protein]</text>
        <dbReference type="Rhea" id="RHEA:70567"/>
        <dbReference type="Rhea" id="RHEA-COMP:9752"/>
        <dbReference type="Rhea" id="RHEA-COMP:15437"/>
        <dbReference type="ChEBI" id="CHEBI:15377"/>
        <dbReference type="ChEBI" id="CHEBI:17154"/>
        <dbReference type="ChEBI" id="CHEBI:29969"/>
        <dbReference type="ChEBI" id="CHEBI:57540"/>
        <dbReference type="ChEBI" id="CHEBI:141129"/>
        <dbReference type="ChEBI" id="CHEBI:189674"/>
    </reaction>
    <physiologicalReaction direction="left-to-right" evidence="9">
        <dbReference type="Rhea" id="RHEA:70568"/>
    </physiologicalReaction>
</comment>
<dbReference type="InterPro" id="IPR050134">
    <property type="entry name" value="NAD-dep_sirtuin_deacylases"/>
</dbReference>
<keyword evidence="16" id="KW-1133">Transmembrane helix</keyword>
<dbReference type="GO" id="GO:0051239">
    <property type="term" value="P:regulation of multicellular organismal process"/>
    <property type="evidence" value="ECO:0007669"/>
    <property type="project" value="UniProtKB-ARBA"/>
</dbReference>
<evidence type="ECO:0000256" key="10">
    <source>
        <dbReference type="PIRNR" id="PIRNR037938"/>
    </source>
</evidence>
<evidence type="ECO:0000256" key="7">
    <source>
        <dbReference type="ARBA" id="ARBA00023242"/>
    </source>
</evidence>
<keyword evidence="16" id="KW-0812">Transmembrane</keyword>
<evidence type="ECO:0000256" key="4">
    <source>
        <dbReference type="ARBA" id="ARBA00022723"/>
    </source>
</evidence>
<dbReference type="InterPro" id="IPR029035">
    <property type="entry name" value="DHS-like_NAD/FAD-binding_dom"/>
</dbReference>